<feature type="region of interest" description="Disordered" evidence="1">
    <location>
        <begin position="74"/>
        <end position="109"/>
    </location>
</feature>
<organism evidence="3 4">
    <name type="scientific">Aspergillus tanneri</name>
    <dbReference type="NCBI Taxonomy" id="1220188"/>
    <lineage>
        <taxon>Eukaryota</taxon>
        <taxon>Fungi</taxon>
        <taxon>Dikarya</taxon>
        <taxon>Ascomycota</taxon>
        <taxon>Pezizomycotina</taxon>
        <taxon>Eurotiomycetes</taxon>
        <taxon>Eurotiomycetidae</taxon>
        <taxon>Eurotiales</taxon>
        <taxon>Aspergillaceae</taxon>
        <taxon>Aspergillus</taxon>
        <taxon>Aspergillus subgen. Circumdati</taxon>
    </lineage>
</organism>
<accession>A0A5M9MJQ9</accession>
<sequence length="126" mass="12308">MKFGALASSILCLAASQLVTAETSTSTLTNTITKTLVRVSTVTSAGDEPASTTIHSSVIPASATAPFRSGFVSSTPLHSASASSTSTASTSSSASGTPHSGAGRTGDSGMPAALVAGSLALVLGYW</sequence>
<keyword evidence="2" id="KW-0732">Signal</keyword>
<proteinExistence type="predicted"/>
<feature type="compositionally biased region" description="Low complexity" evidence="1">
    <location>
        <begin position="74"/>
        <end position="102"/>
    </location>
</feature>
<protein>
    <submittedName>
        <fullName evidence="3">Uncharacterized protein</fullName>
    </submittedName>
</protein>
<dbReference type="RefSeq" id="XP_033426602.1">
    <property type="nucleotide sequence ID" value="XM_033570570.1"/>
</dbReference>
<dbReference type="GeneID" id="54328633"/>
<evidence type="ECO:0000256" key="1">
    <source>
        <dbReference type="SAM" id="MobiDB-lite"/>
    </source>
</evidence>
<feature type="signal peptide" evidence="2">
    <location>
        <begin position="1"/>
        <end position="21"/>
    </location>
</feature>
<gene>
    <name evidence="3" type="ORF">ATNIH1004_005931</name>
</gene>
<evidence type="ECO:0000256" key="2">
    <source>
        <dbReference type="SAM" id="SignalP"/>
    </source>
</evidence>
<dbReference type="EMBL" id="QUQM01000004">
    <property type="protein sequence ID" value="KAA8647241.1"/>
    <property type="molecule type" value="Genomic_DNA"/>
</dbReference>
<dbReference type="AlphaFoldDB" id="A0A5M9MJQ9"/>
<comment type="caution">
    <text evidence="3">The sequence shown here is derived from an EMBL/GenBank/DDBJ whole genome shotgun (WGS) entry which is preliminary data.</text>
</comment>
<dbReference type="Proteomes" id="UP000324241">
    <property type="component" value="Unassembled WGS sequence"/>
</dbReference>
<reference evidence="3 4" key="1">
    <citation type="submission" date="2019-08" db="EMBL/GenBank/DDBJ databases">
        <title>The genome sequence of a newly discovered highly antifungal drug resistant Aspergillus species, Aspergillus tanneri NIH 1004.</title>
        <authorList>
            <person name="Mounaud S."/>
            <person name="Singh I."/>
            <person name="Joardar V."/>
            <person name="Pakala S."/>
            <person name="Pakala S."/>
            <person name="Venepally P."/>
            <person name="Chung J.K."/>
            <person name="Losada L."/>
            <person name="Nierman W.C."/>
        </authorList>
    </citation>
    <scope>NUCLEOTIDE SEQUENCE [LARGE SCALE GENOMIC DNA]</scope>
    <source>
        <strain evidence="3 4">NIH1004</strain>
    </source>
</reference>
<evidence type="ECO:0000313" key="3">
    <source>
        <dbReference type="EMBL" id="KAA8647241.1"/>
    </source>
</evidence>
<feature type="chain" id="PRO_5024330053" evidence="2">
    <location>
        <begin position="22"/>
        <end position="126"/>
    </location>
</feature>
<name>A0A5M9MJQ9_9EURO</name>
<evidence type="ECO:0000313" key="4">
    <source>
        <dbReference type="Proteomes" id="UP000324241"/>
    </source>
</evidence>